<name>A0A914PV79_9BILA</name>
<dbReference type="GO" id="GO:0046974">
    <property type="term" value="F:histone H3K9 methyltransferase activity"/>
    <property type="evidence" value="ECO:0007669"/>
    <property type="project" value="TreeGrafter"/>
</dbReference>
<dbReference type="Gene3D" id="2.170.270.10">
    <property type="entry name" value="SET domain"/>
    <property type="match status" value="1"/>
</dbReference>
<proteinExistence type="predicted"/>
<dbReference type="GO" id="GO:0000122">
    <property type="term" value="P:negative regulation of transcription by RNA polymerase II"/>
    <property type="evidence" value="ECO:0007669"/>
    <property type="project" value="TreeGrafter"/>
</dbReference>
<dbReference type="GO" id="GO:0002039">
    <property type="term" value="F:p53 binding"/>
    <property type="evidence" value="ECO:0007669"/>
    <property type="project" value="InterPro"/>
</dbReference>
<dbReference type="GO" id="GO:0000785">
    <property type="term" value="C:chromatin"/>
    <property type="evidence" value="ECO:0007669"/>
    <property type="project" value="TreeGrafter"/>
</dbReference>
<reference evidence="2" key="1">
    <citation type="submission" date="2022-11" db="UniProtKB">
        <authorList>
            <consortium name="WormBaseParasite"/>
        </authorList>
    </citation>
    <scope>IDENTIFICATION</scope>
</reference>
<sequence>MFKLYRGRVIPLMLFRTPKCGWSVRTMAYIPERKFVMEYVGLIKRYEECDAILDQTYLFNCDLEDGTIKYVIDATDYGNESRL</sequence>
<dbReference type="Proteomes" id="UP000887578">
    <property type="component" value="Unplaced"/>
</dbReference>
<protein>
    <submittedName>
        <fullName evidence="2">Uncharacterized protein</fullName>
    </submittedName>
</protein>
<dbReference type="SUPFAM" id="SSF82199">
    <property type="entry name" value="SET domain"/>
    <property type="match status" value="1"/>
</dbReference>
<keyword evidence="1" id="KW-1185">Reference proteome</keyword>
<evidence type="ECO:0000313" key="1">
    <source>
        <dbReference type="Proteomes" id="UP000887578"/>
    </source>
</evidence>
<dbReference type="WBParaSite" id="PDA_v2.g18747.t1">
    <property type="protein sequence ID" value="PDA_v2.g18747.t1"/>
    <property type="gene ID" value="PDA_v2.g18747"/>
</dbReference>
<dbReference type="PANTHER" id="PTHR46307:SF4">
    <property type="entry name" value="G9A, ISOFORM B"/>
    <property type="match status" value="1"/>
</dbReference>
<organism evidence="1 2">
    <name type="scientific">Panagrolaimus davidi</name>
    <dbReference type="NCBI Taxonomy" id="227884"/>
    <lineage>
        <taxon>Eukaryota</taxon>
        <taxon>Metazoa</taxon>
        <taxon>Ecdysozoa</taxon>
        <taxon>Nematoda</taxon>
        <taxon>Chromadorea</taxon>
        <taxon>Rhabditida</taxon>
        <taxon>Tylenchina</taxon>
        <taxon>Panagrolaimomorpha</taxon>
        <taxon>Panagrolaimoidea</taxon>
        <taxon>Panagrolaimidae</taxon>
        <taxon>Panagrolaimus</taxon>
    </lineage>
</organism>
<dbReference type="PANTHER" id="PTHR46307">
    <property type="entry name" value="G9A, ISOFORM B"/>
    <property type="match status" value="1"/>
</dbReference>
<evidence type="ECO:0000313" key="2">
    <source>
        <dbReference type="WBParaSite" id="PDA_v2.g18747.t1"/>
    </source>
</evidence>
<accession>A0A914PV79</accession>
<dbReference type="InterPro" id="IPR043550">
    <property type="entry name" value="EHMT1/EHMT2"/>
</dbReference>
<dbReference type="InterPro" id="IPR046341">
    <property type="entry name" value="SET_dom_sf"/>
</dbReference>
<dbReference type="GO" id="GO:0005634">
    <property type="term" value="C:nucleus"/>
    <property type="evidence" value="ECO:0007669"/>
    <property type="project" value="TreeGrafter"/>
</dbReference>
<dbReference type="AlphaFoldDB" id="A0A914PV79"/>